<organism evidence="1 2">
    <name type="scientific">Melastoma candidum</name>
    <dbReference type="NCBI Taxonomy" id="119954"/>
    <lineage>
        <taxon>Eukaryota</taxon>
        <taxon>Viridiplantae</taxon>
        <taxon>Streptophyta</taxon>
        <taxon>Embryophyta</taxon>
        <taxon>Tracheophyta</taxon>
        <taxon>Spermatophyta</taxon>
        <taxon>Magnoliopsida</taxon>
        <taxon>eudicotyledons</taxon>
        <taxon>Gunneridae</taxon>
        <taxon>Pentapetalae</taxon>
        <taxon>rosids</taxon>
        <taxon>malvids</taxon>
        <taxon>Myrtales</taxon>
        <taxon>Melastomataceae</taxon>
        <taxon>Melastomatoideae</taxon>
        <taxon>Melastomateae</taxon>
        <taxon>Melastoma</taxon>
    </lineage>
</organism>
<comment type="caution">
    <text evidence="1">The sequence shown here is derived from an EMBL/GenBank/DDBJ whole genome shotgun (WGS) entry which is preliminary data.</text>
</comment>
<proteinExistence type="predicted"/>
<name>A0ACB9L555_9MYRT</name>
<evidence type="ECO:0000313" key="2">
    <source>
        <dbReference type="Proteomes" id="UP001057402"/>
    </source>
</evidence>
<dbReference type="Proteomes" id="UP001057402">
    <property type="component" value="Chromosome 12"/>
</dbReference>
<accession>A0ACB9L555</accession>
<evidence type="ECO:0000313" key="1">
    <source>
        <dbReference type="EMBL" id="KAI4304909.1"/>
    </source>
</evidence>
<reference evidence="2" key="1">
    <citation type="journal article" date="2023" name="Front. Plant Sci.">
        <title>Chromosomal-level genome assembly of Melastoma candidum provides insights into trichome evolution.</title>
        <authorList>
            <person name="Zhong Y."/>
            <person name="Wu W."/>
            <person name="Sun C."/>
            <person name="Zou P."/>
            <person name="Liu Y."/>
            <person name="Dai S."/>
            <person name="Zhou R."/>
        </authorList>
    </citation>
    <scope>NUCLEOTIDE SEQUENCE [LARGE SCALE GENOMIC DNA]</scope>
</reference>
<protein>
    <submittedName>
        <fullName evidence="1">Uncharacterized protein</fullName>
    </submittedName>
</protein>
<dbReference type="EMBL" id="CM042891">
    <property type="protein sequence ID" value="KAI4304909.1"/>
    <property type="molecule type" value="Genomic_DNA"/>
</dbReference>
<gene>
    <name evidence="1" type="ORF">MLD38_040366</name>
</gene>
<sequence>MVTTNDEAVSTVWNIHHSPRKRPRVPRFAADPFDALPDDLVLSILSRLASSASRPADFISVISTCKRLKRLAVSSTVLSTVSLKVFAIRASNWSDEAHHFFKLCADAGNMDACYTLGMIRFYCLENRGGGTSLMAKAAMASHSAALYSLAIIQFNGSGGSNSDKDLRAGVALCARAAFLGHVDAMREVGHCLQDGYGVRKNIMEGRRFLIQANARELATALISARELSPHGCQIRDSTIVGGCPLLSYFGCNVPVPESHPANQFLVEWFGSRRVGAPGLRLCWHGGCGRLETRIQEFRKCSVCRAANYCSRACQAVDWKLRHKAECIPVGLWVEEDGDDRVRAEAGGNVVMVDS</sequence>
<keyword evidence="2" id="KW-1185">Reference proteome</keyword>